<accession>A0A4Q2EFK7</accession>
<reference evidence="2 3" key="1">
    <citation type="submission" date="2018-01" db="EMBL/GenBank/DDBJ databases">
        <title>Lactibacter flavus gen. nov., sp. nov., a novel bacterium of the family Propionibacteriaceae isolated from raw milk and dairy products.</title>
        <authorList>
            <person name="Wenning M."/>
            <person name="Breitenwieser F."/>
            <person name="Huptas C."/>
            <person name="von Neubeck M."/>
            <person name="Busse H.-J."/>
            <person name="Scherer S."/>
        </authorList>
    </citation>
    <scope>NUCLEOTIDE SEQUENCE [LARGE SCALE GENOMIC DNA]</scope>
    <source>
        <strain evidence="2 3">VG341</strain>
    </source>
</reference>
<evidence type="ECO:0000313" key="3">
    <source>
        <dbReference type="Proteomes" id="UP000290624"/>
    </source>
</evidence>
<evidence type="ECO:0000313" key="2">
    <source>
        <dbReference type="EMBL" id="RXW31312.1"/>
    </source>
</evidence>
<dbReference type="Gene3D" id="3.30.420.40">
    <property type="match status" value="2"/>
</dbReference>
<keyword evidence="3" id="KW-1185">Reference proteome</keyword>
<dbReference type="EMBL" id="PPCV01000010">
    <property type="protein sequence ID" value="RXW31312.1"/>
    <property type="molecule type" value="Genomic_DNA"/>
</dbReference>
<comment type="caution">
    <text evidence="2">The sequence shown here is derived from an EMBL/GenBank/DDBJ whole genome shotgun (WGS) entry which is preliminary data.</text>
</comment>
<sequence length="383" mass="39877">MRAYSSAFSPSSAQGCSVSGVAQAFSTVSTTRSIYRAASPVRVRAHPRPPVCRTAAASPEVAWSPGRDAEVATSTRRVTMGYPNISLAVDAGQSSTRVRAVGSDVPDLSLPGVNTAAPLPPQWATLLRSALARTGPASTVALGSSGLGAETAQELLDLLEDTPVQRLILAHDSVTSYLGALGDGEGCVIAAGTGTICLAVGPHETARVDGWGNLIGDAGSAYWIGRTAMEAALRGYDGRRQMTALTGLMQHEFPDLESAYLTLQSDPDKVARIAAFSSQVNEVAASDRVAGTILDKAAAHLSESVQAALRRVRLGGPSVPRVAAIGGVFRSERVLRRFTDYLTLEWPTFALASTTGEGIDGAQALLTLAATHPLSARLSIAER</sequence>
<name>A0A4Q2EFK7_9ACTN</name>
<organism evidence="2 3">
    <name type="scientific">Propioniciclava flava</name>
    <dbReference type="NCBI Taxonomy" id="2072026"/>
    <lineage>
        <taxon>Bacteria</taxon>
        <taxon>Bacillati</taxon>
        <taxon>Actinomycetota</taxon>
        <taxon>Actinomycetes</taxon>
        <taxon>Propionibacteriales</taxon>
        <taxon>Propionibacteriaceae</taxon>
        <taxon>Propioniciclava</taxon>
    </lineage>
</organism>
<dbReference type="SUPFAM" id="SSF53067">
    <property type="entry name" value="Actin-like ATPase domain"/>
    <property type="match status" value="1"/>
</dbReference>
<proteinExistence type="predicted"/>
<dbReference type="AlphaFoldDB" id="A0A4Q2EFK7"/>
<evidence type="ECO:0000259" key="1">
    <source>
        <dbReference type="Pfam" id="PF01869"/>
    </source>
</evidence>
<gene>
    <name evidence="2" type="ORF">C1706_12610</name>
</gene>
<dbReference type="PANTHER" id="PTHR43190">
    <property type="entry name" value="N-ACETYL-D-GLUCOSAMINE KINASE"/>
    <property type="match status" value="1"/>
</dbReference>
<feature type="domain" description="ATPase BadF/BadG/BcrA/BcrD type" evidence="1">
    <location>
        <begin position="132"/>
        <end position="343"/>
    </location>
</feature>
<dbReference type="PROSITE" id="PS51257">
    <property type="entry name" value="PROKAR_LIPOPROTEIN"/>
    <property type="match status" value="1"/>
</dbReference>
<dbReference type="InterPro" id="IPR002731">
    <property type="entry name" value="ATPase_BadF"/>
</dbReference>
<dbReference type="InterPro" id="IPR052519">
    <property type="entry name" value="Euk-type_GlcNAc_Kinase"/>
</dbReference>
<dbReference type="PANTHER" id="PTHR43190:SF3">
    <property type="entry name" value="N-ACETYL-D-GLUCOSAMINE KINASE"/>
    <property type="match status" value="1"/>
</dbReference>
<dbReference type="Proteomes" id="UP000290624">
    <property type="component" value="Unassembled WGS sequence"/>
</dbReference>
<dbReference type="InterPro" id="IPR043129">
    <property type="entry name" value="ATPase_NBD"/>
</dbReference>
<dbReference type="Pfam" id="PF01869">
    <property type="entry name" value="BcrAD_BadFG"/>
    <property type="match status" value="1"/>
</dbReference>
<protein>
    <recommendedName>
        <fullName evidence="1">ATPase BadF/BadG/BcrA/BcrD type domain-containing protein</fullName>
    </recommendedName>
</protein>
<dbReference type="OrthoDB" id="8701357at2"/>